<comment type="subcellular location">
    <subcellularLocation>
        <location evidence="1">Endoplasmic reticulum</location>
    </subcellularLocation>
</comment>
<dbReference type="GO" id="GO:0016758">
    <property type="term" value="F:hexosyltransferase activity"/>
    <property type="evidence" value="ECO:0007669"/>
    <property type="project" value="InterPro"/>
</dbReference>
<accession>A0A5B8UAN7</accession>
<comment type="similarity">
    <text evidence="2">Belongs to the glycosyltransferase 28 family.</text>
</comment>
<dbReference type="SUPFAM" id="SSF53756">
    <property type="entry name" value="UDP-Glycosyltransferase/glycogen phosphorylase"/>
    <property type="match status" value="1"/>
</dbReference>
<dbReference type="InterPro" id="IPR007235">
    <property type="entry name" value="Glyco_trans_28_C"/>
</dbReference>
<protein>
    <submittedName>
        <fullName evidence="7">Glycosyltransferase</fullName>
    </submittedName>
</protein>
<evidence type="ECO:0000313" key="8">
    <source>
        <dbReference type="Proteomes" id="UP000321805"/>
    </source>
</evidence>
<dbReference type="GO" id="GO:0006488">
    <property type="term" value="P:dolichol-linked oligosaccharide biosynthetic process"/>
    <property type="evidence" value="ECO:0007669"/>
    <property type="project" value="InterPro"/>
</dbReference>
<evidence type="ECO:0000256" key="2">
    <source>
        <dbReference type="ARBA" id="ARBA00006962"/>
    </source>
</evidence>
<dbReference type="PANTHER" id="PTHR12867">
    <property type="entry name" value="GLYCOSYL TRANSFERASE-RELATED"/>
    <property type="match status" value="1"/>
</dbReference>
<keyword evidence="3" id="KW-0328">Glycosyltransferase</keyword>
<dbReference type="InterPro" id="IPR039042">
    <property type="entry name" value="Alg13-like"/>
</dbReference>
<proteinExistence type="inferred from homology"/>
<evidence type="ECO:0000256" key="3">
    <source>
        <dbReference type="ARBA" id="ARBA00022676"/>
    </source>
</evidence>
<dbReference type="RefSeq" id="WP_146922450.1">
    <property type="nucleotide sequence ID" value="NZ_CP042430.1"/>
</dbReference>
<feature type="domain" description="Glycosyl transferase family 28 C-terminal" evidence="6">
    <location>
        <begin position="1"/>
        <end position="113"/>
    </location>
</feature>
<sequence>MIFVTTGTNEQGFDRLVAAARELPGDEELLVQYGSSTELHGRGRWEAFLSWEEMTAAMTQARVVVAHAGVGSILLAHRCGRRPVVMPRRVALGEAVDDHQLELAQRLHARGEVTLALDGDALARAVAVAPSMLAGTGSGPATGPLVAELRCTLQRLTAGVPA</sequence>
<dbReference type="PANTHER" id="PTHR12867:SF6">
    <property type="entry name" value="N-ACETYLGLUCOSAMINYLDIPHOSPHODOLICHOL N-ACETYLGLUCOSAMINYLTRANSFERASE"/>
    <property type="match status" value="1"/>
</dbReference>
<evidence type="ECO:0000313" key="7">
    <source>
        <dbReference type="EMBL" id="QEC50087.1"/>
    </source>
</evidence>
<dbReference type="AlphaFoldDB" id="A0A5B8UAN7"/>
<evidence type="ECO:0000256" key="1">
    <source>
        <dbReference type="ARBA" id="ARBA00004240"/>
    </source>
</evidence>
<dbReference type="OrthoDB" id="555447at2"/>
<dbReference type="Gene3D" id="3.40.50.2000">
    <property type="entry name" value="Glycogen Phosphorylase B"/>
    <property type="match status" value="1"/>
</dbReference>
<keyword evidence="5" id="KW-0256">Endoplasmic reticulum</keyword>
<name>A0A5B8UAN7_9ACTN</name>
<evidence type="ECO:0000256" key="4">
    <source>
        <dbReference type="ARBA" id="ARBA00022679"/>
    </source>
</evidence>
<reference evidence="7 8" key="1">
    <citation type="journal article" date="2018" name="J. Microbiol.">
        <title>Baekduia soli gen. nov., sp. nov., a novel bacterium isolated from the soil of Baekdu Mountain and proposal of a novel family name, Baekduiaceae fam. nov.</title>
        <authorList>
            <person name="An D.S."/>
            <person name="Siddiqi M.Z."/>
            <person name="Kim K.H."/>
            <person name="Yu H.S."/>
            <person name="Im W.T."/>
        </authorList>
    </citation>
    <scope>NUCLEOTIDE SEQUENCE [LARGE SCALE GENOMIC DNA]</scope>
    <source>
        <strain evidence="7 8">BR7-21</strain>
    </source>
</reference>
<evidence type="ECO:0000259" key="6">
    <source>
        <dbReference type="Pfam" id="PF04101"/>
    </source>
</evidence>
<evidence type="ECO:0000256" key="5">
    <source>
        <dbReference type="ARBA" id="ARBA00022824"/>
    </source>
</evidence>
<dbReference type="KEGG" id="bsol:FSW04_22605"/>
<gene>
    <name evidence="7" type="ORF">FSW04_22605</name>
</gene>
<organism evidence="7 8">
    <name type="scientific">Baekduia soli</name>
    <dbReference type="NCBI Taxonomy" id="496014"/>
    <lineage>
        <taxon>Bacteria</taxon>
        <taxon>Bacillati</taxon>
        <taxon>Actinomycetota</taxon>
        <taxon>Thermoleophilia</taxon>
        <taxon>Solirubrobacterales</taxon>
        <taxon>Baekduiaceae</taxon>
        <taxon>Baekduia</taxon>
    </lineage>
</organism>
<keyword evidence="4 7" id="KW-0808">Transferase</keyword>
<dbReference type="EMBL" id="CP042430">
    <property type="protein sequence ID" value="QEC50087.1"/>
    <property type="molecule type" value="Genomic_DNA"/>
</dbReference>
<dbReference type="Pfam" id="PF04101">
    <property type="entry name" value="Glyco_tran_28_C"/>
    <property type="match status" value="1"/>
</dbReference>
<keyword evidence="8" id="KW-1185">Reference proteome</keyword>
<dbReference type="Proteomes" id="UP000321805">
    <property type="component" value="Chromosome"/>
</dbReference>